<keyword evidence="2 4" id="KW-0732">Signal</keyword>
<keyword evidence="3" id="KW-0175">Coiled coil</keyword>
<dbReference type="Proteomes" id="UP001207930">
    <property type="component" value="Unassembled WGS sequence"/>
</dbReference>
<dbReference type="RefSeq" id="WP_264503346.1">
    <property type="nucleotide sequence ID" value="NZ_JAPDDS010000017.1"/>
</dbReference>
<evidence type="ECO:0000256" key="1">
    <source>
        <dbReference type="ARBA" id="ARBA00009091"/>
    </source>
</evidence>
<gene>
    <name evidence="5" type="ORF">OKA04_21815</name>
</gene>
<dbReference type="Gene3D" id="3.30.910.20">
    <property type="entry name" value="Skp domain"/>
    <property type="match status" value="1"/>
</dbReference>
<keyword evidence="6" id="KW-1185">Reference proteome</keyword>
<dbReference type="SMART" id="SM00935">
    <property type="entry name" value="OmpH"/>
    <property type="match status" value="1"/>
</dbReference>
<feature type="chain" id="PRO_5045681707" evidence="4">
    <location>
        <begin position="21"/>
        <end position="200"/>
    </location>
</feature>
<reference evidence="5 6" key="1">
    <citation type="submission" date="2022-10" db="EMBL/GenBank/DDBJ databases">
        <title>Luteolibacter flavescens strain MCCC 1K03193, whole genome shotgun sequencing project.</title>
        <authorList>
            <person name="Zhao G."/>
            <person name="Shen L."/>
        </authorList>
    </citation>
    <scope>NUCLEOTIDE SEQUENCE [LARGE SCALE GENOMIC DNA]</scope>
    <source>
        <strain evidence="5 6">MCCC 1K03193</strain>
    </source>
</reference>
<comment type="caution">
    <text evidence="5">The sequence shown here is derived from an EMBL/GenBank/DDBJ whole genome shotgun (WGS) entry which is preliminary data.</text>
</comment>
<comment type="similarity">
    <text evidence="1">Belongs to the Skp family.</text>
</comment>
<dbReference type="InterPro" id="IPR005632">
    <property type="entry name" value="Chaperone_Skp"/>
</dbReference>
<feature type="coiled-coil region" evidence="3">
    <location>
        <begin position="93"/>
        <end position="127"/>
    </location>
</feature>
<organism evidence="5 6">
    <name type="scientific">Luteolibacter flavescens</name>
    <dbReference type="NCBI Taxonomy" id="1859460"/>
    <lineage>
        <taxon>Bacteria</taxon>
        <taxon>Pseudomonadati</taxon>
        <taxon>Verrucomicrobiota</taxon>
        <taxon>Verrucomicrobiia</taxon>
        <taxon>Verrucomicrobiales</taxon>
        <taxon>Verrucomicrobiaceae</taxon>
        <taxon>Luteolibacter</taxon>
    </lineage>
</organism>
<dbReference type="InterPro" id="IPR024930">
    <property type="entry name" value="Skp_dom_sf"/>
</dbReference>
<dbReference type="SUPFAM" id="SSF111384">
    <property type="entry name" value="OmpH-like"/>
    <property type="match status" value="1"/>
</dbReference>
<evidence type="ECO:0000313" key="6">
    <source>
        <dbReference type="Proteomes" id="UP001207930"/>
    </source>
</evidence>
<dbReference type="PANTHER" id="PTHR35089:SF1">
    <property type="entry name" value="CHAPERONE PROTEIN SKP"/>
    <property type="match status" value="1"/>
</dbReference>
<evidence type="ECO:0000313" key="5">
    <source>
        <dbReference type="EMBL" id="MCW1887390.1"/>
    </source>
</evidence>
<accession>A0ABT3FUX1</accession>
<dbReference type="Pfam" id="PF03938">
    <property type="entry name" value="OmpH"/>
    <property type="match status" value="1"/>
</dbReference>
<evidence type="ECO:0000256" key="2">
    <source>
        <dbReference type="ARBA" id="ARBA00022729"/>
    </source>
</evidence>
<sequence>MKLSLRSVIALSLAFGGISAAQDSGRLKIATVDMQALFMEYNPTKETKVKFEEEGQGVAKQFEQRTANITAAKADLDAFQKQLNDPSVADTKKQEIFNQRQVKMQEAEALQREAEDFRNRKVRAMQEQMQIRTKNILDQIRAKVQKYAEAEGFDYVLDKTGTSTSQVPVLLYTKDATDVTDALLKTLNDGTTAPATEEKK</sequence>
<dbReference type="PANTHER" id="PTHR35089">
    <property type="entry name" value="CHAPERONE PROTEIN SKP"/>
    <property type="match status" value="1"/>
</dbReference>
<evidence type="ECO:0000256" key="4">
    <source>
        <dbReference type="SAM" id="SignalP"/>
    </source>
</evidence>
<protein>
    <submittedName>
        <fullName evidence="5">OmpH family outer membrane protein</fullName>
    </submittedName>
</protein>
<feature type="signal peptide" evidence="4">
    <location>
        <begin position="1"/>
        <end position="20"/>
    </location>
</feature>
<proteinExistence type="inferred from homology"/>
<evidence type="ECO:0000256" key="3">
    <source>
        <dbReference type="SAM" id="Coils"/>
    </source>
</evidence>
<name>A0ABT3FUX1_9BACT</name>
<dbReference type="EMBL" id="JAPDDS010000017">
    <property type="protein sequence ID" value="MCW1887390.1"/>
    <property type="molecule type" value="Genomic_DNA"/>
</dbReference>